<dbReference type="GO" id="GO:0009089">
    <property type="term" value="P:lysine biosynthetic process via diaminopimelate"/>
    <property type="evidence" value="ECO:0007669"/>
    <property type="project" value="InterPro"/>
</dbReference>
<evidence type="ECO:0000256" key="5">
    <source>
        <dbReference type="ARBA" id="ARBA00022605"/>
    </source>
</evidence>
<dbReference type="PROSITE" id="PS00324">
    <property type="entry name" value="ASPARTOKINASE"/>
    <property type="match status" value="1"/>
</dbReference>
<keyword evidence="10" id="KW-0457">Lysine biosynthesis</keyword>
<keyword evidence="6" id="KW-0808">Transferase</keyword>
<evidence type="ECO:0000256" key="4">
    <source>
        <dbReference type="ARBA" id="ARBA00013059"/>
    </source>
</evidence>
<evidence type="ECO:0000256" key="8">
    <source>
        <dbReference type="ARBA" id="ARBA00022777"/>
    </source>
</evidence>
<dbReference type="InterPro" id="IPR005260">
    <property type="entry name" value="Asp_kin_monofn"/>
</dbReference>
<dbReference type="InterPro" id="IPR045865">
    <property type="entry name" value="ACT-like_dom_sf"/>
</dbReference>
<comment type="pathway">
    <text evidence="2">Amino-acid biosynthesis; L-threonine biosynthesis; L-threonine from L-aspartate: step 1/5.</text>
</comment>
<dbReference type="EMBL" id="VSSQ01007193">
    <property type="protein sequence ID" value="MPM35150.1"/>
    <property type="molecule type" value="Genomic_DNA"/>
</dbReference>
<dbReference type="GO" id="GO:0009090">
    <property type="term" value="P:homoserine biosynthetic process"/>
    <property type="evidence" value="ECO:0007669"/>
    <property type="project" value="TreeGrafter"/>
</dbReference>
<dbReference type="PANTHER" id="PTHR21499:SF3">
    <property type="entry name" value="ASPARTOKINASE"/>
    <property type="match status" value="1"/>
</dbReference>
<dbReference type="InterPro" id="IPR054352">
    <property type="entry name" value="ACT_Aspartokinase"/>
</dbReference>
<evidence type="ECO:0000256" key="6">
    <source>
        <dbReference type="ARBA" id="ARBA00022679"/>
    </source>
</evidence>
<name>A0A644Z2Q7_9ZZZZ</name>
<evidence type="ECO:0000256" key="7">
    <source>
        <dbReference type="ARBA" id="ARBA00022741"/>
    </source>
</evidence>
<feature type="domain" description="ACT" evidence="12">
    <location>
        <begin position="415"/>
        <end position="480"/>
    </location>
</feature>
<dbReference type="SUPFAM" id="SSF53633">
    <property type="entry name" value="Carbamate kinase-like"/>
    <property type="match status" value="1"/>
</dbReference>
<dbReference type="Gene3D" id="3.30.2130.10">
    <property type="entry name" value="VC0802-like"/>
    <property type="match status" value="1"/>
</dbReference>
<evidence type="ECO:0000256" key="2">
    <source>
        <dbReference type="ARBA" id="ARBA00005139"/>
    </source>
</evidence>
<evidence type="ECO:0000256" key="9">
    <source>
        <dbReference type="ARBA" id="ARBA00022840"/>
    </source>
</evidence>
<dbReference type="PIRSF" id="PIRSF000726">
    <property type="entry name" value="Asp_kin"/>
    <property type="match status" value="1"/>
</dbReference>
<dbReference type="Gene3D" id="3.40.1160.10">
    <property type="entry name" value="Acetylglutamate kinase-like"/>
    <property type="match status" value="1"/>
</dbReference>
<dbReference type="GO" id="GO:0005829">
    <property type="term" value="C:cytosol"/>
    <property type="evidence" value="ECO:0007669"/>
    <property type="project" value="TreeGrafter"/>
</dbReference>
<dbReference type="CDD" id="cd04892">
    <property type="entry name" value="ACT_AK-like_2"/>
    <property type="match status" value="1"/>
</dbReference>
<accession>A0A644Z2Q7</accession>
<comment type="catalytic activity">
    <reaction evidence="11">
        <text>L-aspartate + ATP = 4-phospho-L-aspartate + ADP</text>
        <dbReference type="Rhea" id="RHEA:23776"/>
        <dbReference type="ChEBI" id="CHEBI:29991"/>
        <dbReference type="ChEBI" id="CHEBI:30616"/>
        <dbReference type="ChEBI" id="CHEBI:57535"/>
        <dbReference type="ChEBI" id="CHEBI:456216"/>
        <dbReference type="EC" id="2.7.2.4"/>
    </reaction>
</comment>
<dbReference type="InterPro" id="IPR001341">
    <property type="entry name" value="Asp_kinase"/>
</dbReference>
<dbReference type="GO" id="GO:0005524">
    <property type="term" value="F:ATP binding"/>
    <property type="evidence" value="ECO:0007669"/>
    <property type="project" value="UniProtKB-KW"/>
</dbReference>
<dbReference type="AlphaFoldDB" id="A0A644Z2Q7"/>
<keyword evidence="7" id="KW-0547">Nucleotide-binding</keyword>
<dbReference type="Pfam" id="PF00696">
    <property type="entry name" value="AA_kinase"/>
    <property type="match status" value="1"/>
</dbReference>
<comment type="pathway">
    <text evidence="1">Amino-acid biosynthesis; L-methionine biosynthesis via de novo pathway; L-homoserine from L-aspartate: step 1/3.</text>
</comment>
<dbReference type="InterPro" id="IPR018042">
    <property type="entry name" value="Aspartate_kinase_CS"/>
</dbReference>
<evidence type="ECO:0000256" key="10">
    <source>
        <dbReference type="ARBA" id="ARBA00023154"/>
    </source>
</evidence>
<sequence>MTTTKLPEHTTLVMKFGGTSVGTPEAMRQVVAIVKNEKQTWKNVIVVTSALSGVTDLLLKMASSATSNLPLFIEDSAVTIHKRHQEIAEILVEDAEKRHKAMSEVDEILTQIVSFSKAIAVLGEATPRVMDTIASAGERMCIRLLAAAIDSAGIPAEAVEATRLILTDDNYMDAHPDIPASNKLTKAVLNPILEKGAVPVITGFLAATAKGNITTLGRGGSDYSAALIGAALPADDVWIYTDVDGVMTADPRLVPDATTVPVCTYREVAELAYYGAKVLHPKTIRPVIEAGIGLRVCNTFNPSHPGTRLVATSKARDGVIKAITTVRGLQLVTLEGRGMLGVPGVAGRTFDTVAKLGTSVPLITQASSEQSICFAVPAESVQRVIEELSAAFAHEIENRDIDRVWATEEVGIITVVGEGIKTTPGIAGRICTALGDNNVNIVAIAQGSSDVAISLVILAAELKKALQVLHKLIQNSEPAK</sequence>
<comment type="caution">
    <text evidence="13">The sequence shown here is derived from an EMBL/GenBank/DDBJ whole genome shotgun (WGS) entry which is preliminary data.</text>
</comment>
<dbReference type="Pfam" id="PF22468">
    <property type="entry name" value="ACT_9"/>
    <property type="match status" value="2"/>
</dbReference>
<evidence type="ECO:0000256" key="1">
    <source>
        <dbReference type="ARBA" id="ARBA00004986"/>
    </source>
</evidence>
<evidence type="ECO:0000313" key="13">
    <source>
        <dbReference type="EMBL" id="MPM35150.1"/>
    </source>
</evidence>
<dbReference type="EC" id="2.7.2.4" evidence="4"/>
<protein>
    <recommendedName>
        <fullName evidence="4">aspartate kinase</fullName>
        <ecNumber evidence="4">2.7.2.4</ecNumber>
    </recommendedName>
</protein>
<comment type="similarity">
    <text evidence="3">Belongs to the aspartokinase family.</text>
</comment>
<dbReference type="PROSITE" id="PS51671">
    <property type="entry name" value="ACT"/>
    <property type="match status" value="1"/>
</dbReference>
<keyword evidence="5" id="KW-0028">Amino-acid biosynthesis</keyword>
<dbReference type="CDD" id="cd04921">
    <property type="entry name" value="ACT_AKi-HSDH-ThrA-like_1"/>
    <property type="match status" value="1"/>
</dbReference>
<evidence type="ECO:0000256" key="3">
    <source>
        <dbReference type="ARBA" id="ARBA00010122"/>
    </source>
</evidence>
<dbReference type="InterPro" id="IPR002912">
    <property type="entry name" value="ACT_dom"/>
</dbReference>
<gene>
    <name evidence="13" type="primary">thrA_9</name>
    <name evidence="13" type="ORF">SDC9_81740</name>
</gene>
<dbReference type="PANTHER" id="PTHR21499">
    <property type="entry name" value="ASPARTATE KINASE"/>
    <property type="match status" value="1"/>
</dbReference>
<dbReference type="SUPFAM" id="SSF55021">
    <property type="entry name" value="ACT-like"/>
    <property type="match status" value="2"/>
</dbReference>
<proteinExistence type="inferred from homology"/>
<dbReference type="NCBIfam" id="TIGR00657">
    <property type="entry name" value="asp_kinases"/>
    <property type="match status" value="1"/>
</dbReference>
<dbReference type="InterPro" id="IPR036393">
    <property type="entry name" value="AceGlu_kinase-like_sf"/>
</dbReference>
<dbReference type="GO" id="GO:0004072">
    <property type="term" value="F:aspartate kinase activity"/>
    <property type="evidence" value="ECO:0007669"/>
    <property type="project" value="UniProtKB-EC"/>
</dbReference>
<keyword evidence="8 13" id="KW-0418">Kinase</keyword>
<evidence type="ECO:0000256" key="11">
    <source>
        <dbReference type="ARBA" id="ARBA00047872"/>
    </source>
</evidence>
<dbReference type="InterPro" id="IPR001048">
    <property type="entry name" value="Asp/Glu/Uridylate_kinase"/>
</dbReference>
<organism evidence="13">
    <name type="scientific">bioreactor metagenome</name>
    <dbReference type="NCBI Taxonomy" id="1076179"/>
    <lineage>
        <taxon>unclassified sequences</taxon>
        <taxon>metagenomes</taxon>
        <taxon>ecological metagenomes</taxon>
    </lineage>
</organism>
<reference evidence="13" key="1">
    <citation type="submission" date="2019-08" db="EMBL/GenBank/DDBJ databases">
        <authorList>
            <person name="Kucharzyk K."/>
            <person name="Murdoch R.W."/>
            <person name="Higgins S."/>
            <person name="Loffler F."/>
        </authorList>
    </citation>
    <scope>NUCLEOTIDE SEQUENCE</scope>
</reference>
<evidence type="ECO:0000259" key="12">
    <source>
        <dbReference type="PROSITE" id="PS51671"/>
    </source>
</evidence>
<keyword evidence="9" id="KW-0067">ATP-binding</keyword>
<dbReference type="FunFam" id="3.30.2130.10:FF:000001">
    <property type="entry name" value="Bifunctional aspartokinase/homoserine dehydrogenase"/>
    <property type="match status" value="1"/>
</dbReference>